<sequence length="310" mass="34940">MTDMNFDAHSFEECVGPGSFIFLFLFVFVRHKYHELTKCTLKDMTGYLLYVRSLTHHCPFTNWVHTLDMLQIAVVASSRFHTQPHTATLMTPTCRFLLLLGVVSRNIDRAGFSRDYIVNTMHPLASLHGSEAPYENQIIMNTCQLEFSRDTVVPFLASVQRLAVRDMMECLEAVVSPLLDQMRWNNLANVHLWVFVVCAVLALPHYASSTHLLDRMGMLMLQQSQHAVILFSVKMYITDMRFFSTVTSILRVSHLAHLLGCIGIILASLGYLSVATCGAVVVLSMVPDCVVGLIILAAPDWLSYARRGPR</sequence>
<reference evidence="2 3" key="1">
    <citation type="journal article" date="2018" name="PLoS ONE">
        <title>The draft genome of Kipferlia bialata reveals reductive genome evolution in fornicate parasites.</title>
        <authorList>
            <person name="Tanifuji G."/>
            <person name="Takabayashi S."/>
            <person name="Kume K."/>
            <person name="Takagi M."/>
            <person name="Nakayama T."/>
            <person name="Kamikawa R."/>
            <person name="Inagaki Y."/>
            <person name="Hashimoto T."/>
        </authorList>
    </citation>
    <scope>NUCLEOTIDE SEQUENCE [LARGE SCALE GENOMIC DNA]</scope>
    <source>
        <strain evidence="2">NY0173</strain>
    </source>
</reference>
<dbReference type="Proteomes" id="UP000265618">
    <property type="component" value="Unassembled WGS sequence"/>
</dbReference>
<dbReference type="EMBL" id="BDIP01000088">
    <property type="protein sequence ID" value="GIQ80001.1"/>
    <property type="molecule type" value="Genomic_DNA"/>
</dbReference>
<gene>
    <name evidence="2" type="ORF">KIPB_000721</name>
</gene>
<feature type="transmembrane region" description="Helical" evidence="1">
    <location>
        <begin position="15"/>
        <end position="33"/>
    </location>
</feature>
<keyword evidence="3" id="KW-1185">Reference proteome</keyword>
<dbReference type="SUPFAM" id="SSF109604">
    <property type="entry name" value="HD-domain/PDEase-like"/>
    <property type="match status" value="1"/>
</dbReference>
<evidence type="ECO:0000256" key="1">
    <source>
        <dbReference type="SAM" id="Phobius"/>
    </source>
</evidence>
<feature type="transmembrane region" description="Helical" evidence="1">
    <location>
        <begin position="249"/>
        <end position="272"/>
    </location>
</feature>
<proteinExistence type="predicted"/>
<evidence type="ECO:0000313" key="3">
    <source>
        <dbReference type="Proteomes" id="UP000265618"/>
    </source>
</evidence>
<dbReference type="GO" id="GO:0007165">
    <property type="term" value="P:signal transduction"/>
    <property type="evidence" value="ECO:0007669"/>
    <property type="project" value="InterPro"/>
</dbReference>
<dbReference type="InterPro" id="IPR036971">
    <property type="entry name" value="PDEase_catalytic_dom_sf"/>
</dbReference>
<accession>A0A9K3CP86</accession>
<dbReference type="Gene3D" id="1.10.1300.10">
    <property type="entry name" value="3'5'-cyclic nucleotide phosphodiesterase, catalytic domain"/>
    <property type="match status" value="1"/>
</dbReference>
<keyword evidence="1" id="KW-0812">Transmembrane</keyword>
<evidence type="ECO:0000313" key="2">
    <source>
        <dbReference type="EMBL" id="GIQ80001.1"/>
    </source>
</evidence>
<feature type="transmembrane region" description="Helical" evidence="1">
    <location>
        <begin position="190"/>
        <end position="207"/>
    </location>
</feature>
<keyword evidence="1" id="KW-1133">Transmembrane helix</keyword>
<keyword evidence="1" id="KW-0472">Membrane</keyword>
<organism evidence="2 3">
    <name type="scientific">Kipferlia bialata</name>
    <dbReference type="NCBI Taxonomy" id="797122"/>
    <lineage>
        <taxon>Eukaryota</taxon>
        <taxon>Metamonada</taxon>
        <taxon>Carpediemonas-like organisms</taxon>
        <taxon>Kipferlia</taxon>
    </lineage>
</organism>
<comment type="caution">
    <text evidence="2">The sequence shown here is derived from an EMBL/GenBank/DDBJ whole genome shotgun (WGS) entry which is preliminary data.</text>
</comment>
<dbReference type="GO" id="GO:0004114">
    <property type="term" value="F:3',5'-cyclic-nucleotide phosphodiesterase activity"/>
    <property type="evidence" value="ECO:0007669"/>
    <property type="project" value="InterPro"/>
</dbReference>
<name>A0A9K3CP86_9EUKA</name>
<dbReference type="AlphaFoldDB" id="A0A9K3CP86"/>
<protein>
    <submittedName>
        <fullName evidence="2">Uncharacterized protein</fullName>
    </submittedName>
</protein>
<feature type="transmembrane region" description="Helical" evidence="1">
    <location>
        <begin position="278"/>
        <end position="302"/>
    </location>
</feature>